<dbReference type="EMBL" id="VUJU01010867">
    <property type="protein sequence ID" value="KAF0712651.1"/>
    <property type="molecule type" value="Genomic_DNA"/>
</dbReference>
<proteinExistence type="predicted"/>
<feature type="non-terminal residue" evidence="1">
    <location>
        <position position="1"/>
    </location>
</feature>
<dbReference type="Proteomes" id="UP000478052">
    <property type="component" value="Unassembled WGS sequence"/>
</dbReference>
<organism evidence="1 2">
    <name type="scientific">Aphis craccivora</name>
    <name type="common">Cowpea aphid</name>
    <dbReference type="NCBI Taxonomy" id="307492"/>
    <lineage>
        <taxon>Eukaryota</taxon>
        <taxon>Metazoa</taxon>
        <taxon>Ecdysozoa</taxon>
        <taxon>Arthropoda</taxon>
        <taxon>Hexapoda</taxon>
        <taxon>Insecta</taxon>
        <taxon>Pterygota</taxon>
        <taxon>Neoptera</taxon>
        <taxon>Paraneoptera</taxon>
        <taxon>Hemiptera</taxon>
        <taxon>Sternorrhyncha</taxon>
        <taxon>Aphidomorpha</taxon>
        <taxon>Aphidoidea</taxon>
        <taxon>Aphididae</taxon>
        <taxon>Aphidini</taxon>
        <taxon>Aphis</taxon>
        <taxon>Aphis</taxon>
    </lineage>
</organism>
<reference evidence="1 2" key="1">
    <citation type="submission" date="2019-08" db="EMBL/GenBank/DDBJ databases">
        <title>Whole genome of Aphis craccivora.</title>
        <authorList>
            <person name="Voronova N.V."/>
            <person name="Shulinski R.S."/>
            <person name="Bandarenka Y.V."/>
            <person name="Zhorov D.G."/>
            <person name="Warner D."/>
        </authorList>
    </citation>
    <scope>NUCLEOTIDE SEQUENCE [LARGE SCALE GENOMIC DNA]</scope>
    <source>
        <strain evidence="1">180601</strain>
        <tissue evidence="1">Whole Body</tissue>
    </source>
</reference>
<evidence type="ECO:0000313" key="1">
    <source>
        <dbReference type="EMBL" id="KAF0712651.1"/>
    </source>
</evidence>
<dbReference type="OrthoDB" id="445826at2759"/>
<feature type="non-terminal residue" evidence="1">
    <location>
        <position position="167"/>
    </location>
</feature>
<comment type="caution">
    <text evidence="1">The sequence shown here is derived from an EMBL/GenBank/DDBJ whole genome shotgun (WGS) entry which is preliminary data.</text>
</comment>
<dbReference type="AlphaFoldDB" id="A0A6G0VXX0"/>
<protein>
    <submittedName>
        <fullName evidence="1">Myb-like protein D</fullName>
    </submittedName>
</protein>
<sequence length="167" mass="19401">IDKNFLDDQKFKFLRNLSKTRKFAINPIKEVIQLNGNSYDNIFNEKITETEILLTLKTLKDDTAAGIAVVAPLFKGGNRAEINNYRPISMITFYMTFTINSSQIPISDLKIHFCENTEKCANTNTCTKIQSSKYQIFRKEILNIIVYVLNPDRATRYRIAFRIYSLR</sequence>
<gene>
    <name evidence="1" type="ORF">FWK35_00024779</name>
</gene>
<name>A0A6G0VXX0_APHCR</name>
<evidence type="ECO:0000313" key="2">
    <source>
        <dbReference type="Proteomes" id="UP000478052"/>
    </source>
</evidence>
<accession>A0A6G0VXX0</accession>
<keyword evidence="2" id="KW-1185">Reference proteome</keyword>